<dbReference type="PATRIC" id="fig|754093.4.peg.595"/>
<dbReference type="KEGG" id="sdz:Asd1617_00606"/>
<keyword evidence="1" id="KW-1133">Transmembrane helix</keyword>
<reference evidence="2 3" key="1">
    <citation type="submission" date="2013-09" db="EMBL/GenBank/DDBJ databases">
        <title>Comparative genomics of Sd1617 to representative strains in evaluating its pathogenesis.</title>
        <authorList>
            <person name="Aksomboon Vongsawan A."/>
            <person name="Kapatral V."/>
            <person name="Vaisvil B."/>
            <person name="Serichantalergs O."/>
            <person name="Hale T.L."/>
            <person name="Mason C.J."/>
        </authorList>
    </citation>
    <scope>NUCLEOTIDE SEQUENCE [LARGE SCALE GENOMIC DNA]</scope>
    <source>
        <strain evidence="2 3">1617</strain>
    </source>
</reference>
<protein>
    <submittedName>
        <fullName evidence="2">Uncharacterized protein</fullName>
    </submittedName>
</protein>
<feature type="transmembrane region" description="Helical" evidence="1">
    <location>
        <begin position="12"/>
        <end position="32"/>
    </location>
</feature>
<evidence type="ECO:0000256" key="1">
    <source>
        <dbReference type="SAM" id="Phobius"/>
    </source>
</evidence>
<dbReference type="Proteomes" id="UP000031647">
    <property type="component" value="Chromosome"/>
</dbReference>
<gene>
    <name evidence="2" type="ORF">Asd1617_00606</name>
</gene>
<sequence length="152" mass="16513">MKVNCDHETTLKASIIPLIQLIGGITVVLYAYQSQCCPGFTATKLPLLIKFADKRGGIANPGAIEGHFSDQLFNARLTGLISVSELKNAVAVTAAKSVMAFRVLTMAVDLCRLTTRTMNVNAGHERTSKARIIHQIQLIRGITISDNEDNEC</sequence>
<organism evidence="2 3">
    <name type="scientific">Shigella dysenteriae 1617</name>
    <dbReference type="NCBI Taxonomy" id="754093"/>
    <lineage>
        <taxon>Bacteria</taxon>
        <taxon>Pseudomonadati</taxon>
        <taxon>Pseudomonadota</taxon>
        <taxon>Gammaproteobacteria</taxon>
        <taxon>Enterobacterales</taxon>
        <taxon>Enterobacteriaceae</taxon>
        <taxon>Shigella</taxon>
    </lineage>
</organism>
<keyword evidence="1" id="KW-0472">Membrane</keyword>
<keyword evidence="1" id="KW-0812">Transmembrane</keyword>
<evidence type="ECO:0000313" key="2">
    <source>
        <dbReference type="EMBL" id="AHA63433.1"/>
    </source>
</evidence>
<accession>A0A0A6ZN05</accession>
<dbReference type="AlphaFoldDB" id="A0A0A6ZN05"/>
<dbReference type="HOGENOM" id="CLU_131537_1_0_6"/>
<dbReference type="EMBL" id="CP006736">
    <property type="protein sequence ID" value="AHA63433.1"/>
    <property type="molecule type" value="Genomic_DNA"/>
</dbReference>
<name>A0A0A6ZN05_SHIDY</name>
<evidence type="ECO:0000313" key="3">
    <source>
        <dbReference type="Proteomes" id="UP000031647"/>
    </source>
</evidence>
<proteinExistence type="predicted"/>